<dbReference type="InterPro" id="IPR000719">
    <property type="entry name" value="Prot_kinase_dom"/>
</dbReference>
<dbReference type="CDD" id="cd00821">
    <property type="entry name" value="PH"/>
    <property type="match status" value="1"/>
</dbReference>
<organism evidence="5 6">
    <name type="scientific">Porphyridium purpureum</name>
    <name type="common">Red alga</name>
    <name type="synonym">Porphyridium cruentum</name>
    <dbReference type="NCBI Taxonomy" id="35688"/>
    <lineage>
        <taxon>Eukaryota</taxon>
        <taxon>Rhodophyta</taxon>
        <taxon>Bangiophyceae</taxon>
        <taxon>Porphyridiales</taxon>
        <taxon>Porphyridiaceae</taxon>
        <taxon>Porphyridium</taxon>
    </lineage>
</organism>
<name>A0A5J4YS94_PORPP</name>
<keyword evidence="5" id="KW-0808">Transferase</keyword>
<dbReference type="PROSITE" id="PS50011">
    <property type="entry name" value="PROTEIN_KINASE_DOM"/>
    <property type="match status" value="1"/>
</dbReference>
<dbReference type="FunFam" id="1.10.510.10:FF:000571">
    <property type="entry name" value="Maternal embryonic leucine zipper kinase"/>
    <property type="match status" value="1"/>
</dbReference>
<dbReference type="FunFam" id="3.30.200.20:FF:000042">
    <property type="entry name" value="Aurora kinase A"/>
    <property type="match status" value="1"/>
</dbReference>
<dbReference type="Gene3D" id="2.30.29.30">
    <property type="entry name" value="Pleckstrin-homology domain (PH domain)/Phosphotyrosine-binding domain (PTB)"/>
    <property type="match status" value="1"/>
</dbReference>
<dbReference type="Proteomes" id="UP000324585">
    <property type="component" value="Unassembled WGS sequence"/>
</dbReference>
<dbReference type="CDD" id="cd05117">
    <property type="entry name" value="STKc_CAMK"/>
    <property type="match status" value="1"/>
</dbReference>
<keyword evidence="5" id="KW-0418">Kinase</keyword>
<evidence type="ECO:0000256" key="2">
    <source>
        <dbReference type="ARBA" id="ARBA00022840"/>
    </source>
</evidence>
<keyword evidence="6" id="KW-1185">Reference proteome</keyword>
<evidence type="ECO:0000256" key="1">
    <source>
        <dbReference type="ARBA" id="ARBA00022741"/>
    </source>
</evidence>
<feature type="binding site" evidence="3">
    <location>
        <position position="158"/>
    </location>
    <ligand>
        <name>ATP</name>
        <dbReference type="ChEBI" id="CHEBI:30616"/>
    </ligand>
</feature>
<keyword evidence="2 3" id="KW-0067">ATP-binding</keyword>
<accession>A0A5J4YS94</accession>
<evidence type="ECO:0000313" key="5">
    <source>
        <dbReference type="EMBL" id="KAA8493564.1"/>
    </source>
</evidence>
<dbReference type="EMBL" id="VRMN01000006">
    <property type="protein sequence ID" value="KAA8493564.1"/>
    <property type="molecule type" value="Genomic_DNA"/>
</dbReference>
<feature type="domain" description="Protein kinase" evidence="4">
    <location>
        <begin position="129"/>
        <end position="388"/>
    </location>
</feature>
<protein>
    <submittedName>
        <fullName evidence="5">Myosin light chain kinase A</fullName>
    </submittedName>
</protein>
<dbReference type="PROSITE" id="PS00107">
    <property type="entry name" value="PROTEIN_KINASE_ATP"/>
    <property type="match status" value="1"/>
</dbReference>
<evidence type="ECO:0000259" key="4">
    <source>
        <dbReference type="PROSITE" id="PS50011"/>
    </source>
</evidence>
<reference evidence="6" key="1">
    <citation type="journal article" date="2019" name="Nat. Commun.">
        <title>Expansion of phycobilisome linker gene families in mesophilic red algae.</title>
        <authorList>
            <person name="Lee J."/>
            <person name="Kim D."/>
            <person name="Bhattacharya D."/>
            <person name="Yoon H.S."/>
        </authorList>
    </citation>
    <scope>NUCLEOTIDE SEQUENCE [LARGE SCALE GENOMIC DNA]</scope>
    <source>
        <strain evidence="6">CCMP 1328</strain>
    </source>
</reference>
<evidence type="ECO:0000256" key="3">
    <source>
        <dbReference type="PROSITE-ProRule" id="PRU10141"/>
    </source>
</evidence>
<sequence length="554" mass="62577">MDTFMRRRTLRNGFPEFSGPLFKEGHMFRRKKEVWARLSGSCLYFYNLSPEEMTALQQSEPGPMVEPDDTNYDKDIQVIKCVKGSRKNEIVIVDEDRHSCSIFVPTDDEFEPWLRMLQEASQARIEIYYEFGQVLGKGAYGVVRMGRCLRTKELVAIKIMDKTSLKEKDFRLLKREMLIVHHLQHPNIVSTLDIFDSRDTLHVVMELMHGGMLYDVISAQGRFQEHHAAQAMADLFESLKYLHAHNIMHRDLKPENLLCSSNKFPYGVKLADFGFAKFIDSVEEYALGSAVGTPYYVSPEVVRKSPYGTGCDMWSCGVILYNLLSGKQPFAGANKNEVLKKIKAVDYSFPDEYWSSISPQATSLIRGLLQLDPNKRLSAQGALHHEWITSQLRMGETAVNSQDDLVERVKTLRHSRASEGRFRWAAQVVITLGRISNSPIFVEEDKDEIDEKQRQQCKAIDGMLIDGMNTAGPKCQKVPVASGGVGPQRSLSEEPDTLLMHGVSTTPTSARHESAVSFAPSQKAQLGKATMLRKFGSVGKEVSLKDRILGRENK</sequence>
<evidence type="ECO:0000313" key="6">
    <source>
        <dbReference type="Proteomes" id="UP000324585"/>
    </source>
</evidence>
<dbReference type="PROSITE" id="PS00108">
    <property type="entry name" value="PROTEIN_KINASE_ST"/>
    <property type="match status" value="1"/>
</dbReference>
<dbReference type="GO" id="GO:0004672">
    <property type="term" value="F:protein kinase activity"/>
    <property type="evidence" value="ECO:0007669"/>
    <property type="project" value="InterPro"/>
</dbReference>
<dbReference type="OMA" id="HEWITSQ"/>
<dbReference type="Pfam" id="PF00069">
    <property type="entry name" value="Pkinase"/>
    <property type="match status" value="1"/>
</dbReference>
<keyword evidence="1 3" id="KW-0547">Nucleotide-binding</keyword>
<dbReference type="SUPFAM" id="SSF50729">
    <property type="entry name" value="PH domain-like"/>
    <property type="match status" value="1"/>
</dbReference>
<dbReference type="InterPro" id="IPR017441">
    <property type="entry name" value="Protein_kinase_ATP_BS"/>
</dbReference>
<dbReference type="OrthoDB" id="1433at2759"/>
<dbReference type="InterPro" id="IPR011009">
    <property type="entry name" value="Kinase-like_dom_sf"/>
</dbReference>
<comment type="caution">
    <text evidence="5">The sequence shown here is derived from an EMBL/GenBank/DDBJ whole genome shotgun (WGS) entry which is preliminary data.</text>
</comment>
<gene>
    <name evidence="5" type="ORF">FVE85_4701</name>
</gene>
<dbReference type="PANTHER" id="PTHR24347">
    <property type="entry name" value="SERINE/THREONINE-PROTEIN KINASE"/>
    <property type="match status" value="1"/>
</dbReference>
<dbReference type="AlphaFoldDB" id="A0A5J4YS94"/>
<dbReference type="Gene3D" id="1.10.510.10">
    <property type="entry name" value="Transferase(Phosphotransferase) domain 1"/>
    <property type="match status" value="1"/>
</dbReference>
<proteinExistence type="predicted"/>
<dbReference type="GO" id="GO:0005524">
    <property type="term" value="F:ATP binding"/>
    <property type="evidence" value="ECO:0007669"/>
    <property type="project" value="UniProtKB-UniRule"/>
</dbReference>
<dbReference type="SUPFAM" id="SSF56112">
    <property type="entry name" value="Protein kinase-like (PK-like)"/>
    <property type="match status" value="1"/>
</dbReference>
<dbReference type="SMART" id="SM00220">
    <property type="entry name" value="S_TKc"/>
    <property type="match status" value="1"/>
</dbReference>
<dbReference type="InterPro" id="IPR011993">
    <property type="entry name" value="PH-like_dom_sf"/>
</dbReference>
<dbReference type="InterPro" id="IPR008271">
    <property type="entry name" value="Ser/Thr_kinase_AS"/>
</dbReference>